<gene>
    <name evidence="1" type="ORF">A4W93_17710</name>
</gene>
<dbReference type="Proteomes" id="UP000193427">
    <property type="component" value="Chromosome"/>
</dbReference>
<dbReference type="SUPFAM" id="SSF53254">
    <property type="entry name" value="Phosphoglycerate mutase-like"/>
    <property type="match status" value="1"/>
</dbReference>
<dbReference type="Gene3D" id="3.40.50.1240">
    <property type="entry name" value="Phosphoglycerate mutase-like"/>
    <property type="match status" value="1"/>
</dbReference>
<evidence type="ECO:0000313" key="1">
    <source>
        <dbReference type="EMBL" id="ARN21586.1"/>
    </source>
</evidence>
<dbReference type="Pfam" id="PF00300">
    <property type="entry name" value="His_Phos_1"/>
    <property type="match status" value="1"/>
</dbReference>
<dbReference type="RefSeq" id="WP_085751876.1">
    <property type="nucleotide sequence ID" value="NZ_BSPR01000019.1"/>
</dbReference>
<dbReference type="KEGG" id="rgu:A4W93_17710"/>
<reference evidence="1 2" key="1">
    <citation type="submission" date="2016-04" db="EMBL/GenBank/DDBJ databases">
        <title>Complete genome sequence of natural rubber-degrading, novel Gram-negative bacterium, Rhizobacter gummiphilus strain NS21.</title>
        <authorList>
            <person name="Tabata M."/>
            <person name="Kasai D."/>
            <person name="Fukuda M."/>
        </authorList>
    </citation>
    <scope>NUCLEOTIDE SEQUENCE [LARGE SCALE GENOMIC DNA]</scope>
    <source>
        <strain evidence="1 2">NS21</strain>
    </source>
</reference>
<dbReference type="InterPro" id="IPR013078">
    <property type="entry name" value="His_Pase_superF_clade-1"/>
</dbReference>
<dbReference type="OrthoDB" id="8685508at2"/>
<dbReference type="SMART" id="SM00855">
    <property type="entry name" value="PGAM"/>
    <property type="match status" value="1"/>
</dbReference>
<organism evidence="1 2">
    <name type="scientific">Piscinibacter gummiphilus</name>
    <dbReference type="NCBI Taxonomy" id="946333"/>
    <lineage>
        <taxon>Bacteria</taxon>
        <taxon>Pseudomonadati</taxon>
        <taxon>Pseudomonadota</taxon>
        <taxon>Betaproteobacteria</taxon>
        <taxon>Burkholderiales</taxon>
        <taxon>Sphaerotilaceae</taxon>
        <taxon>Piscinibacter</taxon>
    </lineage>
</organism>
<sequence>MRGLALRALWLLAAWLAPALAHAADEAVWRLLQGGGQVVLIRHALTTPGVGDPEGMTLSDCTTQRNLSDQGRAHARTLGDALRTRRVPVGEVLSSPWCRCIETSKLVLGRDPVIEPSLGNLFGRPERSDAQVADLRPRVSRQPAEGNTVMFSHGSTILALTGVSPDTSEMVVLTPSGDGRFALAGRLRVRP</sequence>
<dbReference type="EMBL" id="CP015118">
    <property type="protein sequence ID" value="ARN21586.1"/>
    <property type="molecule type" value="Genomic_DNA"/>
</dbReference>
<dbReference type="InterPro" id="IPR029033">
    <property type="entry name" value="His_PPase_superfam"/>
</dbReference>
<evidence type="ECO:0000313" key="2">
    <source>
        <dbReference type="Proteomes" id="UP000193427"/>
    </source>
</evidence>
<proteinExistence type="predicted"/>
<dbReference type="CDD" id="cd07067">
    <property type="entry name" value="HP_PGM_like"/>
    <property type="match status" value="1"/>
</dbReference>
<protein>
    <submittedName>
        <fullName evidence="1">Uncharacterized protein</fullName>
    </submittedName>
</protein>
<keyword evidence="2" id="KW-1185">Reference proteome</keyword>
<accession>A0A1W6LBG8</accession>
<dbReference type="STRING" id="946333.A4W93_17710"/>
<dbReference type="AlphaFoldDB" id="A0A1W6LBG8"/>
<name>A0A1W6LBG8_9BURK</name>